<organism evidence="1 2">
    <name type="scientific">Stenotrophomonas rhizophila</name>
    <dbReference type="NCBI Taxonomy" id="216778"/>
    <lineage>
        <taxon>Bacteria</taxon>
        <taxon>Pseudomonadati</taxon>
        <taxon>Pseudomonadota</taxon>
        <taxon>Gammaproteobacteria</taxon>
        <taxon>Lysobacterales</taxon>
        <taxon>Lysobacteraceae</taxon>
        <taxon>Stenotrophomonas</taxon>
    </lineage>
</organism>
<name>A0AAW5PPE7_9GAMM</name>
<dbReference type="AlphaFoldDB" id="A0AAW5PPE7"/>
<proteinExistence type="predicted"/>
<protein>
    <submittedName>
        <fullName evidence="1">Uncharacterized protein</fullName>
    </submittedName>
</protein>
<dbReference type="RefSeq" id="WP_259262064.1">
    <property type="nucleotide sequence ID" value="NZ_JANUEK010000009.1"/>
</dbReference>
<comment type="caution">
    <text evidence="1">The sequence shown here is derived from an EMBL/GenBank/DDBJ whole genome shotgun (WGS) entry which is preliminary data.</text>
</comment>
<gene>
    <name evidence="1" type="ORF">M2412_003612</name>
</gene>
<evidence type="ECO:0000313" key="2">
    <source>
        <dbReference type="Proteomes" id="UP001320691"/>
    </source>
</evidence>
<accession>A0AAW5PPE7</accession>
<evidence type="ECO:0000313" key="1">
    <source>
        <dbReference type="EMBL" id="MCS4281595.1"/>
    </source>
</evidence>
<reference evidence="1" key="1">
    <citation type="submission" date="2022-08" db="EMBL/GenBank/DDBJ databases">
        <title>Genomic analyses of the natural microbiome of Caenorhabditis elegans.</title>
        <authorList>
            <person name="Samuel B."/>
        </authorList>
    </citation>
    <scope>NUCLEOTIDE SEQUENCE</scope>
    <source>
        <strain evidence="1">BIGb0277</strain>
    </source>
</reference>
<dbReference type="EMBL" id="JANUEK010000009">
    <property type="protein sequence ID" value="MCS4281595.1"/>
    <property type="molecule type" value="Genomic_DNA"/>
</dbReference>
<sequence length="184" mass="20678">MPKRSPKADRDSLLALVQLLRSIIGGSHTPEDSLVQALRSQSSLAAYSRQDKTVSAMSLNHQKFTAGIVLGDFAVLDRLRRETLSSLKARYKTAEGRLRPTRKNVENTVALLKRECQILREDLFLLQRAFDIRCSQARRYALAAGEPTNSVCVKEQLEIDRGLSLRRILAEPSKVVHLRGKNVK</sequence>
<dbReference type="Proteomes" id="UP001320691">
    <property type="component" value="Unassembled WGS sequence"/>
</dbReference>